<feature type="compositionally biased region" description="Polar residues" evidence="1">
    <location>
        <begin position="652"/>
        <end position="668"/>
    </location>
</feature>
<keyword evidence="4" id="KW-1185">Reference proteome</keyword>
<feature type="region of interest" description="Disordered" evidence="1">
    <location>
        <begin position="557"/>
        <end position="582"/>
    </location>
</feature>
<organism evidence="3 4">
    <name type="scientific">Pseudomicrostroma glucosiphilum</name>
    <dbReference type="NCBI Taxonomy" id="1684307"/>
    <lineage>
        <taxon>Eukaryota</taxon>
        <taxon>Fungi</taxon>
        <taxon>Dikarya</taxon>
        <taxon>Basidiomycota</taxon>
        <taxon>Ustilaginomycotina</taxon>
        <taxon>Exobasidiomycetes</taxon>
        <taxon>Microstromatales</taxon>
        <taxon>Microstromatales incertae sedis</taxon>
        <taxon>Pseudomicrostroma</taxon>
    </lineage>
</organism>
<evidence type="ECO:0000313" key="3">
    <source>
        <dbReference type="EMBL" id="PWN24210.1"/>
    </source>
</evidence>
<sequence>MTSVAPSTPPTSPPSRLGASGSTASLLARFKAPAPSRTPSQAESAPSPPSSLSDTKHSASDTPRQGLSEAAHERPSPGSPNARRAREASLDSSPTRQAGKSKGRKSVWPRKHYDPPPPVPDLPPFLNIALPFESSVDTGFVRPIEASQSLDKPTHIKKTLPTRRRASSSGYTKPSAPVTVAQKVSQQYAAKQQQMKDSGLYRARALAAARLTPSQVVEIVRLTGAEIRQRGIANVGILRPFRVGSHPTNVDRLAELFLLSSESQRYDGLFSVSPPSGQDGAQTDAKGMTGELALATLGRPSANSGLVRQLAFANIHDVGDFLKWSVRRLKLDKSDFGSETDMGWYKDFVKAEKDGGYTLTSFSDDLLPRLPVSTRELLTSILDLLTTISAHFVANAMPASRVCKTWGFWLFGRIGQDKSYPDFLTFLGDWKRSTSIMEHLMMAFIRDQSVKAHSVPTRLAELIESYPGSLSETSGAPGLPNGINSGDNGAGKSKALKLHMESERLLQSLLNYRGPPEILHCALNAHVSDCGASAEADDWSSLLRLAHTAARQTKVSMSEGATAVGSDGQTMQDISGEDVSPRASKASKLTALLTEEQSRILEIYAEEFANRRKLMGIGGQVEDELEDGSDSGEREGVPRSSFAAPFPSMASTHTIGPTGMTSSQSFPLTSFPPRKARLSILAESVSSGKSSGAKALPFSSLELTGHRRQPSATVSPPPTVTEGDGLVDWTAFRQEGFASESPADLSLGDAEIHRTLTSADLRAAATGPDDSPAPHQDSSTMSKLRRHTSLSNIRRRAQRQDSNDFTDMSSHLDASTKPEPSYSITSASTVELDEGLVSLWQDAVLDPVASANLPSLVFVALNRTAASSLMSPAGQGSGAAGLTANGGSTWLMIEETVVPHRPQMPKRATTGPRPARFRSASSGYRDNDAASLDGKRSIFAPSMRSIGASILRKRPSLKKISSFATLRRRRSGVVAQANADAAPIKDADPSKKETAPASSDAPSWSDASGEASATSSEGYVLVPAAPTSPDGVASATKAPREGAAESAPTLSVDTGAESADLSMTMESALLLASAPDPPAEPASIPRPVPVRSSSIKRSKGSSSGGGSG</sequence>
<evidence type="ECO:0000313" key="4">
    <source>
        <dbReference type="Proteomes" id="UP000245942"/>
    </source>
</evidence>
<feature type="compositionally biased region" description="Acidic residues" evidence="1">
    <location>
        <begin position="621"/>
        <end position="630"/>
    </location>
</feature>
<dbReference type="InterPro" id="IPR037508">
    <property type="entry name" value="Msb1/Mug8"/>
</dbReference>
<feature type="compositionally biased region" description="Basic residues" evidence="1">
    <location>
        <begin position="155"/>
        <end position="166"/>
    </location>
</feature>
<feature type="domain" description="Meiotically up-regulated protein Msb1/Mug8" evidence="2">
    <location>
        <begin position="344"/>
        <end position="466"/>
    </location>
</feature>
<feature type="region of interest" description="Disordered" evidence="1">
    <location>
        <begin position="469"/>
        <end position="490"/>
    </location>
</feature>
<dbReference type="GeneID" id="37011567"/>
<feature type="compositionally biased region" description="Basic residues" evidence="1">
    <location>
        <begin position="99"/>
        <end position="110"/>
    </location>
</feature>
<dbReference type="Pfam" id="PF08101">
    <property type="entry name" value="Msb1-Mug8_dom"/>
    <property type="match status" value="1"/>
</dbReference>
<evidence type="ECO:0000259" key="2">
    <source>
        <dbReference type="Pfam" id="PF08101"/>
    </source>
</evidence>
<accession>A0A316UG80</accession>
<dbReference type="OrthoDB" id="3362494at2759"/>
<dbReference type="PANTHER" id="PTHR28093:SF1">
    <property type="entry name" value="MORPHOGENESIS-RELATED PROTEIN MSB1"/>
    <property type="match status" value="1"/>
</dbReference>
<feature type="region of interest" description="Disordered" evidence="1">
    <location>
        <begin position="620"/>
        <end position="669"/>
    </location>
</feature>
<gene>
    <name evidence="3" type="ORF">BCV69DRAFT_23112</name>
</gene>
<reference evidence="3 4" key="1">
    <citation type="journal article" date="2018" name="Mol. Biol. Evol.">
        <title>Broad Genomic Sampling Reveals a Smut Pathogenic Ancestry of the Fungal Clade Ustilaginomycotina.</title>
        <authorList>
            <person name="Kijpornyongpan T."/>
            <person name="Mondo S.J."/>
            <person name="Barry K."/>
            <person name="Sandor L."/>
            <person name="Lee J."/>
            <person name="Lipzen A."/>
            <person name="Pangilinan J."/>
            <person name="LaButti K."/>
            <person name="Hainaut M."/>
            <person name="Henrissat B."/>
            <person name="Grigoriev I.V."/>
            <person name="Spatafora J.W."/>
            <person name="Aime M.C."/>
        </authorList>
    </citation>
    <scope>NUCLEOTIDE SEQUENCE [LARGE SCALE GENOMIC DNA]</scope>
    <source>
        <strain evidence="3 4">MCA 4718</strain>
    </source>
</reference>
<dbReference type="EMBL" id="KZ819321">
    <property type="protein sequence ID" value="PWN24210.1"/>
    <property type="molecule type" value="Genomic_DNA"/>
</dbReference>
<dbReference type="AlphaFoldDB" id="A0A316UG80"/>
<feature type="region of interest" description="Disordered" evidence="1">
    <location>
        <begin position="969"/>
        <end position="1108"/>
    </location>
</feature>
<feature type="compositionally biased region" description="Low complexity" evidence="1">
    <location>
        <begin position="39"/>
        <end position="53"/>
    </location>
</feature>
<feature type="compositionally biased region" description="Low complexity" evidence="1">
    <location>
        <begin position="640"/>
        <end position="651"/>
    </location>
</feature>
<dbReference type="STRING" id="1684307.A0A316UG80"/>
<dbReference type="PANTHER" id="PTHR28093">
    <property type="entry name" value="MORPHOGENESIS-RELATED PROTEIN MSB1"/>
    <property type="match status" value="1"/>
</dbReference>
<feature type="compositionally biased region" description="Basic residues" evidence="1">
    <location>
        <begin position="783"/>
        <end position="797"/>
    </location>
</feature>
<feature type="region of interest" description="Disordered" evidence="1">
    <location>
        <begin position="152"/>
        <end position="177"/>
    </location>
</feature>
<dbReference type="SUPFAM" id="SSF48350">
    <property type="entry name" value="GTPase activation domain, GAP"/>
    <property type="match status" value="1"/>
</dbReference>
<dbReference type="InterPro" id="IPR008936">
    <property type="entry name" value="Rho_GTPase_activation_prot"/>
</dbReference>
<feature type="region of interest" description="Disordered" evidence="1">
    <location>
        <begin position="689"/>
        <end position="724"/>
    </location>
</feature>
<feature type="region of interest" description="Disordered" evidence="1">
    <location>
        <begin position="903"/>
        <end position="930"/>
    </location>
</feature>
<dbReference type="Proteomes" id="UP000245942">
    <property type="component" value="Unassembled WGS sequence"/>
</dbReference>
<feature type="region of interest" description="Disordered" evidence="1">
    <location>
        <begin position="764"/>
        <end position="823"/>
    </location>
</feature>
<evidence type="ECO:0000256" key="1">
    <source>
        <dbReference type="SAM" id="MobiDB-lite"/>
    </source>
</evidence>
<proteinExistence type="predicted"/>
<dbReference type="RefSeq" id="XP_025351370.1">
    <property type="nucleotide sequence ID" value="XM_025489833.1"/>
</dbReference>
<feature type="region of interest" description="Disordered" evidence="1">
    <location>
        <begin position="1"/>
        <end position="120"/>
    </location>
</feature>
<feature type="compositionally biased region" description="Pro residues" evidence="1">
    <location>
        <begin position="1075"/>
        <end position="1088"/>
    </location>
</feature>
<dbReference type="InterPro" id="IPR012965">
    <property type="entry name" value="Msb1/Mug8_dom"/>
</dbReference>
<feature type="compositionally biased region" description="Basic and acidic residues" evidence="1">
    <location>
        <begin position="983"/>
        <end position="994"/>
    </location>
</feature>
<dbReference type="Gene3D" id="1.10.555.10">
    <property type="entry name" value="Rho GTPase activation protein"/>
    <property type="match status" value="1"/>
</dbReference>
<name>A0A316UG80_9BASI</name>
<feature type="compositionally biased region" description="Low complexity" evidence="1">
    <location>
        <begin position="995"/>
        <end position="1018"/>
    </location>
</feature>
<protein>
    <recommendedName>
        <fullName evidence="2">Meiotically up-regulated protein Msb1/Mug8 domain-containing protein</fullName>
    </recommendedName>
</protein>
<feature type="compositionally biased region" description="Polar residues" evidence="1">
    <location>
        <begin position="803"/>
        <end position="813"/>
    </location>
</feature>